<sequence>MREIKLYWWWMPPLFPGGRHRLSTWHMTEEEGAEYGLTERDESSLRVDLKDEQAEPNRQVVKPS</sequence>
<reference evidence="2 3" key="1">
    <citation type="submission" date="2020-10" db="EMBL/GenBank/DDBJ databases">
        <title>Draft genome of Ramlibacter aquaticus LMG 30558.</title>
        <authorList>
            <person name="Props R."/>
        </authorList>
    </citation>
    <scope>NUCLEOTIDE SEQUENCE [LARGE SCALE GENOMIC DNA]</scope>
    <source>
        <strain evidence="2 3">LMG 30558</strain>
    </source>
</reference>
<evidence type="ECO:0000313" key="2">
    <source>
        <dbReference type="EMBL" id="MBE7939675.1"/>
    </source>
</evidence>
<proteinExistence type="predicted"/>
<accession>A0ABR9SBF9</accession>
<name>A0ABR9SBF9_9BURK</name>
<organism evidence="2 3">
    <name type="scientific">Ramlibacter aquaticus</name>
    <dbReference type="NCBI Taxonomy" id="2780094"/>
    <lineage>
        <taxon>Bacteria</taxon>
        <taxon>Pseudomonadati</taxon>
        <taxon>Pseudomonadota</taxon>
        <taxon>Betaproteobacteria</taxon>
        <taxon>Burkholderiales</taxon>
        <taxon>Comamonadaceae</taxon>
        <taxon>Ramlibacter</taxon>
    </lineage>
</organism>
<protein>
    <submittedName>
        <fullName evidence="2">Uncharacterized protein</fullName>
    </submittedName>
</protein>
<evidence type="ECO:0000313" key="3">
    <source>
        <dbReference type="Proteomes" id="UP000715965"/>
    </source>
</evidence>
<feature type="region of interest" description="Disordered" evidence="1">
    <location>
        <begin position="33"/>
        <end position="64"/>
    </location>
</feature>
<dbReference type="EMBL" id="JADDOJ010000009">
    <property type="protein sequence ID" value="MBE7939675.1"/>
    <property type="molecule type" value="Genomic_DNA"/>
</dbReference>
<dbReference type="Proteomes" id="UP000715965">
    <property type="component" value="Unassembled WGS sequence"/>
</dbReference>
<gene>
    <name evidence="2" type="ORF">IM725_03690</name>
</gene>
<feature type="compositionally biased region" description="Basic and acidic residues" evidence="1">
    <location>
        <begin position="37"/>
        <end position="55"/>
    </location>
</feature>
<evidence type="ECO:0000256" key="1">
    <source>
        <dbReference type="SAM" id="MobiDB-lite"/>
    </source>
</evidence>
<keyword evidence="3" id="KW-1185">Reference proteome</keyword>
<comment type="caution">
    <text evidence="2">The sequence shown here is derived from an EMBL/GenBank/DDBJ whole genome shotgun (WGS) entry which is preliminary data.</text>
</comment>